<dbReference type="InterPro" id="IPR010730">
    <property type="entry name" value="HET"/>
</dbReference>
<dbReference type="OrthoDB" id="3046429at2759"/>
<accession>A0A9P5YRV3</accession>
<comment type="caution">
    <text evidence="2">The sequence shown here is derived from an EMBL/GenBank/DDBJ whole genome shotgun (WGS) entry which is preliminary data.</text>
</comment>
<proteinExistence type="predicted"/>
<organism evidence="2 3">
    <name type="scientific">Pholiota conissans</name>
    <dbReference type="NCBI Taxonomy" id="109636"/>
    <lineage>
        <taxon>Eukaryota</taxon>
        <taxon>Fungi</taxon>
        <taxon>Dikarya</taxon>
        <taxon>Basidiomycota</taxon>
        <taxon>Agaricomycotina</taxon>
        <taxon>Agaricomycetes</taxon>
        <taxon>Agaricomycetidae</taxon>
        <taxon>Agaricales</taxon>
        <taxon>Agaricineae</taxon>
        <taxon>Strophariaceae</taxon>
        <taxon>Pholiota</taxon>
    </lineage>
</organism>
<keyword evidence="3" id="KW-1185">Reference proteome</keyword>
<dbReference type="AlphaFoldDB" id="A0A9P5YRV3"/>
<protein>
    <recommendedName>
        <fullName evidence="1">Heterokaryon incompatibility domain-containing protein</fullName>
    </recommendedName>
</protein>
<dbReference type="Pfam" id="PF06985">
    <property type="entry name" value="HET"/>
    <property type="match status" value="1"/>
</dbReference>
<dbReference type="Proteomes" id="UP000807469">
    <property type="component" value="Unassembled WGS sequence"/>
</dbReference>
<evidence type="ECO:0000313" key="3">
    <source>
        <dbReference type="Proteomes" id="UP000807469"/>
    </source>
</evidence>
<feature type="non-terminal residue" evidence="2">
    <location>
        <position position="259"/>
    </location>
</feature>
<reference evidence="2" key="1">
    <citation type="submission" date="2020-11" db="EMBL/GenBank/DDBJ databases">
        <authorList>
            <consortium name="DOE Joint Genome Institute"/>
            <person name="Ahrendt S."/>
            <person name="Riley R."/>
            <person name="Andreopoulos W."/>
            <person name="Labutti K."/>
            <person name="Pangilinan J."/>
            <person name="Ruiz-Duenas F.J."/>
            <person name="Barrasa J.M."/>
            <person name="Sanchez-Garcia M."/>
            <person name="Camarero S."/>
            <person name="Miyauchi S."/>
            <person name="Serrano A."/>
            <person name="Linde D."/>
            <person name="Babiker R."/>
            <person name="Drula E."/>
            <person name="Ayuso-Fernandez I."/>
            <person name="Pacheco R."/>
            <person name="Padilla G."/>
            <person name="Ferreira P."/>
            <person name="Barriuso J."/>
            <person name="Kellner H."/>
            <person name="Castanera R."/>
            <person name="Alfaro M."/>
            <person name="Ramirez L."/>
            <person name="Pisabarro A.G."/>
            <person name="Kuo A."/>
            <person name="Tritt A."/>
            <person name="Lipzen A."/>
            <person name="He G."/>
            <person name="Yan M."/>
            <person name="Ng V."/>
            <person name="Cullen D."/>
            <person name="Martin F."/>
            <person name="Rosso M.-N."/>
            <person name="Henrissat B."/>
            <person name="Hibbett D."/>
            <person name="Martinez A.T."/>
            <person name="Grigoriev I.V."/>
        </authorList>
    </citation>
    <scope>NUCLEOTIDE SEQUENCE</scope>
    <source>
        <strain evidence="2">CIRM-BRFM 674</strain>
    </source>
</reference>
<feature type="domain" description="Heterokaryon incompatibility" evidence="1">
    <location>
        <begin position="25"/>
        <end position="128"/>
    </location>
</feature>
<dbReference type="PANTHER" id="PTHR10622">
    <property type="entry name" value="HET DOMAIN-CONTAINING PROTEIN"/>
    <property type="match status" value="1"/>
</dbReference>
<evidence type="ECO:0000313" key="2">
    <source>
        <dbReference type="EMBL" id="KAF9474692.1"/>
    </source>
</evidence>
<name>A0A9P5YRV3_9AGAR</name>
<gene>
    <name evidence="2" type="ORF">BDN70DRAFT_815198</name>
</gene>
<dbReference type="PANTHER" id="PTHR10622:SF10">
    <property type="entry name" value="HET DOMAIN-CONTAINING PROTEIN"/>
    <property type="match status" value="1"/>
</dbReference>
<dbReference type="EMBL" id="MU155366">
    <property type="protein sequence ID" value="KAF9474692.1"/>
    <property type="molecule type" value="Genomic_DNA"/>
</dbReference>
<evidence type="ECO:0000259" key="1">
    <source>
        <dbReference type="Pfam" id="PF06985"/>
    </source>
</evidence>
<sequence>MRRTHHKFEDAKQAVWKLIQDIAGYAILSHTWLTDESDIVYEDTLLSEWHQSETLHGSKTAGLEKVEQFCKVARESYNVNYGWLDSICINQGSTSELDESIRSMYRWYRDSTICIIHLAETKATPLLDGMENDRWFTRGWTLQEFLAPARIKFHDQNWTPFDPDVDNDKFPNMKAHVPTPIQKKIEQATGIQPSTAHHGSTMDIEGGHIIQKMRWAAKRETTRAEDRAYSLMGVFGVSISIAYGEGAERAFFRLIEAVL</sequence>